<dbReference type="Proteomes" id="UP000078396">
    <property type="component" value="Unassembled WGS sequence"/>
</dbReference>
<evidence type="ECO:0000313" key="1">
    <source>
        <dbReference type="EMBL" id="OAN32044.1"/>
    </source>
</evidence>
<dbReference type="EMBL" id="LWCS01000055">
    <property type="protein sequence ID" value="OAN32044.1"/>
    <property type="molecule type" value="Genomic_DNA"/>
</dbReference>
<gene>
    <name evidence="1" type="ORF">A4X20_28615</name>
</gene>
<protein>
    <submittedName>
        <fullName evidence="1">Uncharacterized protein</fullName>
    </submittedName>
</protein>
<accession>A0A178LNB9</accession>
<organism evidence="1 2">
    <name type="scientific">Mycolicibacterium iranicum</name>
    <name type="common">Mycobacterium iranicum</name>
    <dbReference type="NCBI Taxonomy" id="912594"/>
    <lineage>
        <taxon>Bacteria</taxon>
        <taxon>Bacillati</taxon>
        <taxon>Actinomycetota</taxon>
        <taxon>Actinomycetes</taxon>
        <taxon>Mycobacteriales</taxon>
        <taxon>Mycobacteriaceae</taxon>
        <taxon>Mycolicibacterium</taxon>
    </lineage>
</organism>
<proteinExistence type="predicted"/>
<reference evidence="1 2" key="1">
    <citation type="submission" date="2016-04" db="EMBL/GenBank/DDBJ databases">
        <title>Draft Genome Sequences of Staphylococcus capitis Strain H36, S. capitis Strain H65, S. cohnii Strain H62, S. hominis Strain H69, Mycobacterium iranicum Strain H39, Plantibacter sp. Strain H53, Pseudomonas oryzihabitans Strain H72, and Microbacterium sp. Strain H83, isolated from residential settings.</title>
        <authorList>
            <person name="Lymperopoulou D."/>
            <person name="Adams R.I."/>
            <person name="Lindow S."/>
            <person name="Coil D.A."/>
            <person name="Jospin G."/>
            <person name="Eisen J.A."/>
        </authorList>
    </citation>
    <scope>NUCLEOTIDE SEQUENCE [LARGE SCALE GENOMIC DNA]</scope>
    <source>
        <strain evidence="1 2">H39</strain>
    </source>
</reference>
<sequence>MYSALVISAAGDMQELTVYSVDAVAAIVGDRWVDCLTSSDGVIDFWFGSATSVRGGPNWRATGLLLTASGFSARTVPLLYGSVLVCSRSTEGQLLGLTGEHREQLRPPGWLSRWWVRRRFAHTDRRAWIGLDPSGKDSRLG</sequence>
<comment type="caution">
    <text evidence="1">The sequence shown here is derived from an EMBL/GenBank/DDBJ whole genome shotgun (WGS) entry which is preliminary data.</text>
</comment>
<evidence type="ECO:0000313" key="2">
    <source>
        <dbReference type="Proteomes" id="UP000078396"/>
    </source>
</evidence>
<dbReference type="AlphaFoldDB" id="A0A178LNB9"/>
<name>A0A178LNB9_MYCIR</name>